<dbReference type="SUPFAM" id="SSF46785">
    <property type="entry name" value="Winged helix' DNA-binding domain"/>
    <property type="match status" value="1"/>
</dbReference>
<dbReference type="PANTHER" id="PTHR33204:SF18">
    <property type="entry name" value="TRANSCRIPTIONAL REGULATORY PROTEIN"/>
    <property type="match status" value="1"/>
</dbReference>
<dbReference type="EMBL" id="CP034550">
    <property type="protein sequence ID" value="QFZ21703.1"/>
    <property type="molecule type" value="Genomic_DNA"/>
</dbReference>
<evidence type="ECO:0000313" key="6">
    <source>
        <dbReference type="Proteomes" id="UP000325787"/>
    </source>
</evidence>
<dbReference type="RefSeq" id="WP_033432949.1">
    <property type="nucleotide sequence ID" value="NZ_CP034550.1"/>
</dbReference>
<name>A0A5Q0H6W5_SACSY</name>
<dbReference type="InterPro" id="IPR036390">
    <property type="entry name" value="WH_DNA-bd_sf"/>
</dbReference>
<reference evidence="6" key="1">
    <citation type="journal article" date="2021" name="Curr. Microbiol.">
        <title>Complete genome of nocamycin-producing strain Saccharothrix syringae NRRL B-16468 reveals the biosynthetic potential for secondary metabolites.</title>
        <authorList>
            <person name="Mo X."/>
            <person name="Yang S."/>
        </authorList>
    </citation>
    <scope>NUCLEOTIDE SEQUENCE [LARGE SCALE GENOMIC DNA]</scope>
    <source>
        <strain evidence="6">ATCC 51364 / DSM 43886 / JCM 6844 / KCTC 9398 / NBRC 14523 / NRRL B-16468 / INA 2240</strain>
    </source>
</reference>
<keyword evidence="1" id="KW-0805">Transcription regulation</keyword>
<dbReference type="AlphaFoldDB" id="A0A5Q0H6W5"/>
<organism evidence="5 6">
    <name type="scientific">Saccharothrix syringae</name>
    <name type="common">Nocardiopsis syringae</name>
    <dbReference type="NCBI Taxonomy" id="103733"/>
    <lineage>
        <taxon>Bacteria</taxon>
        <taxon>Bacillati</taxon>
        <taxon>Actinomycetota</taxon>
        <taxon>Actinomycetes</taxon>
        <taxon>Pseudonocardiales</taxon>
        <taxon>Pseudonocardiaceae</taxon>
        <taxon>Saccharothrix</taxon>
    </lineage>
</organism>
<dbReference type="Pfam" id="PF01638">
    <property type="entry name" value="HxlR"/>
    <property type="match status" value="1"/>
</dbReference>
<evidence type="ECO:0000256" key="1">
    <source>
        <dbReference type="ARBA" id="ARBA00023015"/>
    </source>
</evidence>
<evidence type="ECO:0000259" key="4">
    <source>
        <dbReference type="PROSITE" id="PS51118"/>
    </source>
</evidence>
<keyword evidence="3" id="KW-0804">Transcription</keyword>
<keyword evidence="2" id="KW-0238">DNA-binding</keyword>
<dbReference type="Gene3D" id="1.10.10.10">
    <property type="entry name" value="Winged helix-like DNA-binding domain superfamily/Winged helix DNA-binding domain"/>
    <property type="match status" value="1"/>
</dbReference>
<accession>A0A5Q0H6W5</accession>
<evidence type="ECO:0000313" key="5">
    <source>
        <dbReference type="EMBL" id="QFZ21703.1"/>
    </source>
</evidence>
<protein>
    <submittedName>
        <fullName evidence="5">Transcriptional regulator</fullName>
    </submittedName>
</protein>
<dbReference type="PROSITE" id="PS51118">
    <property type="entry name" value="HTH_HXLR"/>
    <property type="match status" value="1"/>
</dbReference>
<dbReference type="OrthoDB" id="5181972at2"/>
<evidence type="ECO:0000256" key="2">
    <source>
        <dbReference type="ARBA" id="ARBA00023125"/>
    </source>
</evidence>
<evidence type="ECO:0000256" key="3">
    <source>
        <dbReference type="ARBA" id="ARBA00023163"/>
    </source>
</evidence>
<proteinExistence type="predicted"/>
<dbReference type="InterPro" id="IPR036388">
    <property type="entry name" value="WH-like_DNA-bd_sf"/>
</dbReference>
<dbReference type="PANTHER" id="PTHR33204">
    <property type="entry name" value="TRANSCRIPTIONAL REGULATOR, MARR FAMILY"/>
    <property type="match status" value="1"/>
</dbReference>
<sequence>MLRRTYDGQVCSIARALEIVGERWTLLIVRDALLGVTRFDGFLRCLPIARNVLSDRLNGLVANKVLERVQYQDRPPRYEYLLTAKGRELAPVVLALMEWGDRHAPDGTEVPRTAVHVGCGGGVGVGLTCDTCDGPVPAAKVALGPAQ</sequence>
<dbReference type="InterPro" id="IPR002577">
    <property type="entry name" value="HTH_HxlR"/>
</dbReference>
<keyword evidence="6" id="KW-1185">Reference proteome</keyword>
<dbReference type="GO" id="GO:0003677">
    <property type="term" value="F:DNA binding"/>
    <property type="evidence" value="ECO:0007669"/>
    <property type="project" value="UniProtKB-KW"/>
</dbReference>
<gene>
    <name evidence="5" type="ORF">EKG83_33735</name>
</gene>
<feature type="domain" description="HTH hxlR-type" evidence="4">
    <location>
        <begin position="11"/>
        <end position="108"/>
    </location>
</feature>
<dbReference type="Proteomes" id="UP000325787">
    <property type="component" value="Chromosome"/>
</dbReference>
<dbReference type="KEGG" id="ssyi:EKG83_33735"/>